<dbReference type="GO" id="GO:0005739">
    <property type="term" value="C:mitochondrion"/>
    <property type="evidence" value="ECO:0007669"/>
    <property type="project" value="GOC"/>
</dbReference>
<dbReference type="InterPro" id="IPR001816">
    <property type="entry name" value="Transl_elong_EFTs/EF1B"/>
</dbReference>
<evidence type="ECO:0000256" key="1">
    <source>
        <dbReference type="ARBA" id="ARBA00022768"/>
    </source>
</evidence>
<keyword evidence="1" id="KW-0251">Elongation factor</keyword>
<dbReference type="InterPro" id="IPR036402">
    <property type="entry name" value="EF-Ts_dimer_sf"/>
</dbReference>
<gene>
    <name evidence="4" type="ORF">S01H1_37401</name>
</gene>
<feature type="domain" description="Translation elongation factor EFTs/EF1B dimerisation" evidence="3">
    <location>
        <begin position="1"/>
        <end position="95"/>
    </location>
</feature>
<comment type="caution">
    <text evidence="4">The sequence shown here is derived from an EMBL/GenBank/DDBJ whole genome shotgun (WGS) entry which is preliminary data.</text>
</comment>
<evidence type="ECO:0000256" key="2">
    <source>
        <dbReference type="ARBA" id="ARBA00022917"/>
    </source>
</evidence>
<dbReference type="GO" id="GO:0070125">
    <property type="term" value="P:mitochondrial translational elongation"/>
    <property type="evidence" value="ECO:0007669"/>
    <property type="project" value="TreeGrafter"/>
</dbReference>
<dbReference type="Pfam" id="PF00889">
    <property type="entry name" value="EF_TS"/>
    <property type="match status" value="1"/>
</dbReference>
<feature type="non-terminal residue" evidence="4">
    <location>
        <position position="1"/>
    </location>
</feature>
<evidence type="ECO:0000259" key="3">
    <source>
        <dbReference type="Pfam" id="PF00889"/>
    </source>
</evidence>
<accession>X0WH95</accession>
<dbReference type="PANTHER" id="PTHR11741:SF0">
    <property type="entry name" value="ELONGATION FACTOR TS, MITOCHONDRIAL"/>
    <property type="match status" value="1"/>
</dbReference>
<reference evidence="4" key="1">
    <citation type="journal article" date="2014" name="Front. Microbiol.">
        <title>High frequency of phylogenetically diverse reductive dehalogenase-homologous genes in deep subseafloor sedimentary metagenomes.</title>
        <authorList>
            <person name="Kawai M."/>
            <person name="Futagami T."/>
            <person name="Toyoda A."/>
            <person name="Takaki Y."/>
            <person name="Nishi S."/>
            <person name="Hori S."/>
            <person name="Arai W."/>
            <person name="Tsubouchi T."/>
            <person name="Morono Y."/>
            <person name="Uchiyama I."/>
            <person name="Ito T."/>
            <person name="Fujiyama A."/>
            <person name="Inagaki F."/>
            <person name="Takami H."/>
        </authorList>
    </citation>
    <scope>NUCLEOTIDE SEQUENCE</scope>
    <source>
        <strain evidence="4">Expedition CK06-06</strain>
    </source>
</reference>
<dbReference type="GO" id="GO:0003746">
    <property type="term" value="F:translation elongation factor activity"/>
    <property type="evidence" value="ECO:0007669"/>
    <property type="project" value="UniProtKB-KW"/>
</dbReference>
<dbReference type="PANTHER" id="PTHR11741">
    <property type="entry name" value="ELONGATION FACTOR TS"/>
    <property type="match status" value="1"/>
</dbReference>
<evidence type="ECO:0000313" key="4">
    <source>
        <dbReference type="EMBL" id="GAG12066.1"/>
    </source>
</evidence>
<dbReference type="Gene3D" id="1.10.286.20">
    <property type="match status" value="1"/>
</dbReference>
<name>X0WH95_9ZZZZ</name>
<protein>
    <recommendedName>
        <fullName evidence="3">Translation elongation factor EFTs/EF1B dimerisation domain-containing protein</fullName>
    </recommendedName>
</protein>
<keyword evidence="2" id="KW-0648">Protein biosynthesis</keyword>
<dbReference type="InterPro" id="IPR014039">
    <property type="entry name" value="Transl_elong_EFTs/EF1B_dimer"/>
</dbReference>
<sequence length="99" mass="11464">AGAPLYVSPDDIPGEVIEDKRKDAREFALEEGKPENVIDRIVEGRLKKFLDEVCLMRQPYVRDDELTVEELLMQNIGSIGENIIVRRFERWELGEDTMD</sequence>
<dbReference type="EMBL" id="BARS01023489">
    <property type="protein sequence ID" value="GAG12066.1"/>
    <property type="molecule type" value="Genomic_DNA"/>
</dbReference>
<organism evidence="4">
    <name type="scientific">marine sediment metagenome</name>
    <dbReference type="NCBI Taxonomy" id="412755"/>
    <lineage>
        <taxon>unclassified sequences</taxon>
        <taxon>metagenomes</taxon>
        <taxon>ecological metagenomes</taxon>
    </lineage>
</organism>
<dbReference type="HAMAP" id="MF_00050">
    <property type="entry name" value="EF_Ts"/>
    <property type="match status" value="1"/>
</dbReference>
<dbReference type="SUPFAM" id="SSF54713">
    <property type="entry name" value="Elongation factor Ts (EF-Ts), dimerisation domain"/>
    <property type="match status" value="1"/>
</dbReference>
<dbReference type="AlphaFoldDB" id="X0WH95"/>
<proteinExistence type="inferred from homology"/>